<dbReference type="GO" id="GO:0046872">
    <property type="term" value="F:metal ion binding"/>
    <property type="evidence" value="ECO:0007669"/>
    <property type="project" value="UniProtKB-KW"/>
</dbReference>
<dbReference type="GO" id="GO:0005525">
    <property type="term" value="F:GTP binding"/>
    <property type="evidence" value="ECO:0007669"/>
    <property type="project" value="UniProtKB-KW"/>
</dbReference>
<dbReference type="PANTHER" id="PTHR11118">
    <property type="entry name" value="RNA-SPLICING LIGASE RTCB HOMOLOG"/>
    <property type="match status" value="1"/>
</dbReference>
<keyword evidence="6" id="KW-0342">GTP-binding</keyword>
<dbReference type="Gene3D" id="3.90.1860.10">
    <property type="entry name" value="tRNA-splicing ligase RtcB"/>
    <property type="match status" value="1"/>
</dbReference>
<evidence type="ECO:0000256" key="9">
    <source>
        <dbReference type="SAM" id="MobiDB-lite"/>
    </source>
</evidence>
<dbReference type="AlphaFoldDB" id="X0X551"/>
<evidence type="ECO:0000256" key="1">
    <source>
        <dbReference type="ARBA" id="ARBA00001936"/>
    </source>
</evidence>
<sequence>INCGTRVLRTTLTEEEVRPHLKELVDQVFRDIPAGVGGHGLLRVSLKEIDEVMVHGARWALEHGYAWSEDVESVEGGGALKGANPDKVSRRAKERGAPQLGTLGSGNHFLEIEVIDEVFHAEAAQAMGIDGPGQVLVFIHCGSRGLGHQTCQDYLDVMEEAAQKYRIQLPDKQLACAPIGSREGQDYLSAMTAAANYAFCNRQLIAHWTREAFQRVLGRDARDDLGMEVVYDVAHNIAKIERHRVDGREMTVCVHRK</sequence>
<name>X0X551_9ZZZZ</name>
<evidence type="ECO:0000256" key="4">
    <source>
        <dbReference type="ARBA" id="ARBA00022723"/>
    </source>
</evidence>
<accession>X0X551</accession>
<evidence type="ECO:0000256" key="6">
    <source>
        <dbReference type="ARBA" id="ARBA00023134"/>
    </source>
</evidence>
<dbReference type="Pfam" id="PF01139">
    <property type="entry name" value="RtcB"/>
    <property type="match status" value="1"/>
</dbReference>
<comment type="catalytic activity">
    <reaction evidence="8">
        <text>a 3'-end 3'-phospho-ribonucleotide-RNA + a 5'-end dephospho-ribonucleoside-RNA + GTP = a ribonucleotidyl-ribonucleotide-RNA + GMP + diphosphate</text>
        <dbReference type="Rhea" id="RHEA:68076"/>
        <dbReference type="Rhea" id="RHEA-COMP:10463"/>
        <dbReference type="Rhea" id="RHEA-COMP:13936"/>
        <dbReference type="Rhea" id="RHEA-COMP:17355"/>
        <dbReference type="ChEBI" id="CHEBI:33019"/>
        <dbReference type="ChEBI" id="CHEBI:37565"/>
        <dbReference type="ChEBI" id="CHEBI:58115"/>
        <dbReference type="ChEBI" id="CHEBI:83062"/>
        <dbReference type="ChEBI" id="CHEBI:138284"/>
        <dbReference type="ChEBI" id="CHEBI:173118"/>
        <dbReference type="EC" id="6.5.1.8"/>
    </reaction>
</comment>
<feature type="non-terminal residue" evidence="10">
    <location>
        <position position="257"/>
    </location>
</feature>
<keyword evidence="4" id="KW-0479">Metal-binding</keyword>
<evidence type="ECO:0000256" key="3">
    <source>
        <dbReference type="ARBA" id="ARBA00022598"/>
    </source>
</evidence>
<gene>
    <name evidence="10" type="ORF">S01H1_56643</name>
</gene>
<dbReference type="InterPro" id="IPR036025">
    <property type="entry name" value="RtcB-like_sf"/>
</dbReference>
<proteinExistence type="predicted"/>
<dbReference type="InterPro" id="IPR001233">
    <property type="entry name" value="RtcB"/>
</dbReference>
<protein>
    <recommendedName>
        <fullName evidence="2">3'-phosphate/5'-hydroxy nucleic acid ligase</fullName>
        <ecNumber evidence="2">6.5.1.8</ecNumber>
    </recommendedName>
</protein>
<organism evidence="10">
    <name type="scientific">marine sediment metagenome</name>
    <dbReference type="NCBI Taxonomy" id="412755"/>
    <lineage>
        <taxon>unclassified sequences</taxon>
        <taxon>metagenomes</taxon>
        <taxon>ecological metagenomes</taxon>
    </lineage>
</organism>
<feature type="region of interest" description="Disordered" evidence="9">
    <location>
        <begin position="76"/>
        <end position="100"/>
    </location>
</feature>
<dbReference type="SUPFAM" id="SSF103365">
    <property type="entry name" value="Hypothetical protein PH1602"/>
    <property type="match status" value="1"/>
</dbReference>
<keyword evidence="5" id="KW-0547">Nucleotide-binding</keyword>
<evidence type="ECO:0000256" key="7">
    <source>
        <dbReference type="ARBA" id="ARBA00023211"/>
    </source>
</evidence>
<evidence type="ECO:0000256" key="8">
    <source>
        <dbReference type="ARBA" id="ARBA00047746"/>
    </source>
</evidence>
<keyword evidence="7" id="KW-0464">Manganese</keyword>
<dbReference type="PANTHER" id="PTHR11118:SF1">
    <property type="entry name" value="RNA-SPLICING LIGASE RTCB HOMOLOG"/>
    <property type="match status" value="1"/>
</dbReference>
<reference evidence="10" key="1">
    <citation type="journal article" date="2014" name="Front. Microbiol.">
        <title>High frequency of phylogenetically diverse reductive dehalogenase-homologous genes in deep subseafloor sedimentary metagenomes.</title>
        <authorList>
            <person name="Kawai M."/>
            <person name="Futagami T."/>
            <person name="Toyoda A."/>
            <person name="Takaki Y."/>
            <person name="Nishi S."/>
            <person name="Hori S."/>
            <person name="Arai W."/>
            <person name="Tsubouchi T."/>
            <person name="Morono Y."/>
            <person name="Uchiyama I."/>
            <person name="Ito T."/>
            <person name="Fujiyama A."/>
            <person name="Inagaki F."/>
            <person name="Takami H."/>
        </authorList>
    </citation>
    <scope>NUCLEOTIDE SEQUENCE</scope>
    <source>
        <strain evidence="10">Expedition CK06-06</strain>
    </source>
</reference>
<dbReference type="GO" id="GO:0170057">
    <property type="term" value="F:RNA ligase (GTP) activity"/>
    <property type="evidence" value="ECO:0007669"/>
    <property type="project" value="UniProtKB-EC"/>
</dbReference>
<evidence type="ECO:0000256" key="2">
    <source>
        <dbReference type="ARBA" id="ARBA00012726"/>
    </source>
</evidence>
<evidence type="ECO:0000313" key="10">
    <source>
        <dbReference type="EMBL" id="GAG20121.1"/>
    </source>
</evidence>
<keyword evidence="3" id="KW-0436">Ligase</keyword>
<comment type="cofactor">
    <cofactor evidence="1">
        <name>Mn(2+)</name>
        <dbReference type="ChEBI" id="CHEBI:29035"/>
    </cofactor>
</comment>
<dbReference type="EC" id="6.5.1.8" evidence="2"/>
<comment type="caution">
    <text evidence="10">The sequence shown here is derived from an EMBL/GenBank/DDBJ whole genome shotgun (WGS) entry which is preliminary data.</text>
</comment>
<dbReference type="EMBL" id="BARS01036891">
    <property type="protein sequence ID" value="GAG20121.1"/>
    <property type="molecule type" value="Genomic_DNA"/>
</dbReference>
<feature type="non-terminal residue" evidence="10">
    <location>
        <position position="1"/>
    </location>
</feature>
<dbReference type="GO" id="GO:0006396">
    <property type="term" value="P:RNA processing"/>
    <property type="evidence" value="ECO:0007669"/>
    <property type="project" value="InterPro"/>
</dbReference>
<evidence type="ECO:0000256" key="5">
    <source>
        <dbReference type="ARBA" id="ARBA00022741"/>
    </source>
</evidence>
<dbReference type="GO" id="GO:0003972">
    <property type="term" value="F:RNA ligase (ATP) activity"/>
    <property type="evidence" value="ECO:0007669"/>
    <property type="project" value="TreeGrafter"/>
</dbReference>
<feature type="compositionally biased region" description="Basic and acidic residues" evidence="9">
    <location>
        <begin position="87"/>
        <end position="96"/>
    </location>
</feature>